<evidence type="ECO:0000313" key="4">
    <source>
        <dbReference type="Proteomes" id="UP000811246"/>
    </source>
</evidence>
<proteinExistence type="predicted"/>
<evidence type="ECO:0000256" key="1">
    <source>
        <dbReference type="SAM" id="MobiDB-lite"/>
    </source>
</evidence>
<dbReference type="PANTHER" id="PTHR48429:SF1">
    <property type="entry name" value="AGENET DOMAIN-CONTAINING PROTEIN"/>
    <property type="match status" value="1"/>
</dbReference>
<feature type="compositionally biased region" description="Basic residues" evidence="1">
    <location>
        <begin position="958"/>
        <end position="972"/>
    </location>
</feature>
<evidence type="ECO:0000313" key="3">
    <source>
        <dbReference type="EMBL" id="KAG6687486.1"/>
    </source>
</evidence>
<dbReference type="Proteomes" id="UP000811246">
    <property type="component" value="Chromosome 11"/>
</dbReference>
<comment type="caution">
    <text evidence="3">The sequence shown here is derived from an EMBL/GenBank/DDBJ whole genome shotgun (WGS) entry which is preliminary data.</text>
</comment>
<feature type="region of interest" description="Disordered" evidence="1">
    <location>
        <begin position="468"/>
        <end position="503"/>
    </location>
</feature>
<dbReference type="EMBL" id="CM031835">
    <property type="protein sequence ID" value="KAG6687486.1"/>
    <property type="molecule type" value="Genomic_DNA"/>
</dbReference>
<evidence type="ECO:0000259" key="2">
    <source>
        <dbReference type="SMART" id="SM00743"/>
    </source>
</evidence>
<feature type="region of interest" description="Disordered" evidence="1">
    <location>
        <begin position="2207"/>
        <end position="2230"/>
    </location>
</feature>
<feature type="domain" description="Agenet" evidence="2">
    <location>
        <begin position="1721"/>
        <end position="1789"/>
    </location>
</feature>
<feature type="compositionally biased region" description="Polar residues" evidence="1">
    <location>
        <begin position="676"/>
        <end position="693"/>
    </location>
</feature>
<feature type="domain" description="Agenet" evidence="2">
    <location>
        <begin position="1822"/>
        <end position="1880"/>
    </location>
</feature>
<feature type="compositionally biased region" description="Basic and acidic residues" evidence="1">
    <location>
        <begin position="1897"/>
        <end position="1907"/>
    </location>
</feature>
<dbReference type="Pfam" id="PF05641">
    <property type="entry name" value="Agenet"/>
    <property type="match status" value="1"/>
</dbReference>
<dbReference type="InterPro" id="IPR055274">
    <property type="entry name" value="SWO1"/>
</dbReference>
<feature type="compositionally biased region" description="Basic and acidic residues" evidence="1">
    <location>
        <begin position="976"/>
        <end position="1001"/>
    </location>
</feature>
<dbReference type="PANTHER" id="PTHR48429">
    <property type="entry name" value="AGENET DOMAIN-CONTAINING PROTEIN"/>
    <property type="match status" value="1"/>
</dbReference>
<feature type="compositionally biased region" description="Basic and acidic residues" evidence="1">
    <location>
        <begin position="1916"/>
        <end position="1932"/>
    </location>
</feature>
<feature type="region of interest" description="Disordered" evidence="1">
    <location>
        <begin position="1895"/>
        <end position="1932"/>
    </location>
</feature>
<dbReference type="InterPro" id="IPR008395">
    <property type="entry name" value="Agenet-like_dom"/>
</dbReference>
<feature type="compositionally biased region" description="Polar residues" evidence="1">
    <location>
        <begin position="2167"/>
        <end position="2178"/>
    </location>
</feature>
<dbReference type="SMART" id="SM00743">
    <property type="entry name" value="Agenet"/>
    <property type="match status" value="2"/>
</dbReference>
<feature type="region of interest" description="Disordered" evidence="1">
    <location>
        <begin position="2021"/>
        <end position="2193"/>
    </location>
</feature>
<feature type="region of interest" description="Disordered" evidence="1">
    <location>
        <begin position="900"/>
        <end position="1005"/>
    </location>
</feature>
<protein>
    <recommendedName>
        <fullName evidence="2">Agenet domain-containing protein</fullName>
    </recommendedName>
</protein>
<name>A0A922IYC5_CARIL</name>
<accession>A0A922IYC5</accession>
<feature type="compositionally biased region" description="Polar residues" evidence="1">
    <location>
        <begin position="2021"/>
        <end position="2031"/>
    </location>
</feature>
<feature type="region of interest" description="Disordered" evidence="1">
    <location>
        <begin position="1611"/>
        <end position="1634"/>
    </location>
</feature>
<sequence length="2230" mass="239050">MDYDDNDFQSQNLHLAGEGSTKFPPVLQPYALPKFDFDDSLQGHLRFDSLVETEVFLGIESNENNHWIEDFSRGSSGIEFNSTATESCSIARRNNVWSEATSSESVEMLLKSVGQEEIIPRQPVVKESDACDELGLLGKQMEPSPVHDDKIVPPKRDITDLPSTLLQDEIHENFSGLKGDVLVEQPHVEDTFLSREDEFSVGGTSGEQNQNDASVKGGVPVIEGSLLAVGKSDVRNRRDVDALADEHLVDKTHKDSSALVMQVGTVVTYAQNIITSGDEVKNEDLQHQVHELSDMDSNGLQAGNGGREEEFRVLSKDAEMADRNLDEDAVESGTSYAESHLGSTSKVESVQEGNGIGNCISKVDKPFSMVDKSDSNLHVVEQCSEDVMSRIPNEASKCDMVLFKDTNVCDPSKVNTHDVLPVALKDDISNEGYVVQVGNPKVSLTYGQEKAAEKDVVLLEGSQHLDGEVLASKSEGTSSSKEDDKVSEIEGNENSNSHGGGTSSLTLVCSSADLLKETHGTESLKEVDDVLGVSKENLIAEEHVSSSSRHEPSQSCEEDNIYGKGGIPKCDIDASIRKKVGGSLIIDEGVGSSSFCEGSTGNESLVSKLQFDATVGNESASNATLENANVASCDTMAVVLSPSDDVITADRIIDCREVQITTSSVKGIIHLDKQEPSTAELSTDGRISNLTESSEVKNEQGPVSETEKDASLDSADKLSLETDDQSVSNPETCNAERHSEVQTTVASGVNQQSSRGMEMHAVISDIAADVGDGENASLDVSGDVSRVNEGSLSSALLPESKNKLCALESVSTSDNLDKPTGSPNIIRTTELSLRENEKNQVKASIEEGVNGSTDQNAPVSEVIDVDANNVLSISGNPKGSGTSKVEKSFAFEISSFADLSRNDTGKNSEPFPSISAGKVAPIVEGSPSTSGLVPKDAKISQDISHGSPQVSEGQITRGRSKGTHERKTKRGSAKATGKETAKRGNHVKETTPARQSERGDKSTNVSLSPSAIFQFVQSSEMQHYGHIEGSNAKPIFLLTGSTSSLPDLNTSGSPSTVFQQPFTDLQQVQLRAQIFVYGALIQGTAPEEAHMISAFGGPDGGKSIWEIVLRACMERLHGQKSQPITPETPLQSRLGVRASEQAIKQASLQSKGISSPLGRTSSKGIPAVVNSMIPLSSPLWNIPTPSCDALQSSVMPRGSVMDYQQALTPLHPYQSPVRNFVGHNTSWISQVPFHGPWMASPQTSAHDASARVSVLPNTETIRSTPIRELSMPQSSAVKHVPAGPMVHSGVTTSALLLDPKVAAVTPGQNSKDSKPRRRKKVPVYEDLGQFVLQSQSQPKPVSNPVTSHLSTSVSVTTQTGLASKATSEKFVISESPMLSAEIHKRGDQDIEQRAALSEETLGKVKEARLQAEDAAALSAAAVSQSQEIWSQMEKQKNSGLVPDAEAKLASASVAIAAAAAVAKAAAAAANVASNAALQAMLMAEEAFVLNSYGHPDQNNGASLENSTSASILKGENGTNSSSSIIIAAKEAVRKRVEAASAAAKRAENMDAIVKAAELAAEAVSQAGKIVAMGDPLPLRELVEAGPVGYWKVSRDSSELILKSSDRNRDLNNDSVIGGPYTSTKYSKEGSSDKQITQITAQEISPILTEMPRESLEDHSRLVDGISGTVTTNEKDSRGQKGRKVSDLAKTIDVVPESEIGLRSSSTIRKEYANAVETFKQNSIKEGSLVEVLKDTDGFKAAWFTANVLSLDDGKAYVAYTELQTDDGKLLLMVAATGEGQLKECIALQGEGDKPPKIRAARPGTALRYEGTRKRRRAAMGDYNWSAGDRVDAWIRDSWWEGVVTEKNKKDETALTVHFPAQGETSVVRAWHLRSSLVWKDEEWIEWSNFQENACASHEGDTPQEKRLKLGSPVAEAKGKDKMLKSKDVETGKPEESRLLDLSANNRIFDVGKNSRNEKKPDGHRTIRTGLQKEGSRVIFGVPKPGKKRKFMEVSKHYVAGQSNKITEANDSFKLLKYSLPQGSGSRGWKNSSKSDLKGKQLTETKPRALKSGKAQSVPSRIIPAKDNLLSAVSATDGGSLTDHSAKGKDSASHAENLAGKNNKMEMGSLSSTEGVTEGPLLFTSLAPSSDGSSRKVSTSNKKSERVNRGKLGPAGGKLSRIEEDKVFNSNPAKPTSETVEPRRSVRRIQPTSRLLEGLQSSLIISKIPSVSHDKVHKSHNKSASRGSNNG</sequence>
<feature type="region of interest" description="Disordered" evidence="1">
    <location>
        <begin position="676"/>
        <end position="740"/>
    </location>
</feature>
<dbReference type="InterPro" id="IPR014002">
    <property type="entry name" value="Agenet_dom_plant"/>
</dbReference>
<reference evidence="3" key="1">
    <citation type="submission" date="2021-01" db="EMBL/GenBank/DDBJ databases">
        <authorList>
            <person name="Lovell J.T."/>
            <person name="Bentley N."/>
            <person name="Bhattarai G."/>
            <person name="Jenkins J.W."/>
            <person name="Sreedasyam A."/>
            <person name="Alarcon Y."/>
            <person name="Bock C."/>
            <person name="Boston L."/>
            <person name="Carlson J."/>
            <person name="Cervantes K."/>
            <person name="Clermont K."/>
            <person name="Krom N."/>
            <person name="Kubenka K."/>
            <person name="Mamidi S."/>
            <person name="Mattison C."/>
            <person name="Monteros M."/>
            <person name="Pisani C."/>
            <person name="Plott C."/>
            <person name="Rajasekar S."/>
            <person name="Rhein H.S."/>
            <person name="Rohla C."/>
            <person name="Song M."/>
            <person name="Hilaire R.S."/>
            <person name="Shu S."/>
            <person name="Wells L."/>
            <person name="Wang X."/>
            <person name="Webber J."/>
            <person name="Heerema R.J."/>
            <person name="Klein P."/>
            <person name="Conner P."/>
            <person name="Grauke L."/>
            <person name="Grimwood J."/>
            <person name="Schmutz J."/>
            <person name="Randall J.J."/>
        </authorList>
    </citation>
    <scope>NUCLEOTIDE SEQUENCE</scope>
    <source>
        <tissue evidence="3">Leaf</tissue>
    </source>
</reference>
<gene>
    <name evidence="3" type="ORF">I3842_11G073200</name>
</gene>
<feature type="compositionally biased region" description="Polar residues" evidence="1">
    <location>
        <begin position="2125"/>
        <end position="2140"/>
    </location>
</feature>
<feature type="compositionally biased region" description="Basic and acidic residues" evidence="1">
    <location>
        <begin position="2032"/>
        <end position="2046"/>
    </location>
</feature>
<organism evidence="3 4">
    <name type="scientific">Carya illinoinensis</name>
    <name type="common">Pecan</name>
    <dbReference type="NCBI Taxonomy" id="32201"/>
    <lineage>
        <taxon>Eukaryota</taxon>
        <taxon>Viridiplantae</taxon>
        <taxon>Streptophyta</taxon>
        <taxon>Embryophyta</taxon>
        <taxon>Tracheophyta</taxon>
        <taxon>Spermatophyta</taxon>
        <taxon>Magnoliopsida</taxon>
        <taxon>eudicotyledons</taxon>
        <taxon>Gunneridae</taxon>
        <taxon>Pentapetalae</taxon>
        <taxon>rosids</taxon>
        <taxon>fabids</taxon>
        <taxon>Fagales</taxon>
        <taxon>Juglandaceae</taxon>
        <taxon>Carya</taxon>
    </lineage>
</organism>
<feature type="compositionally biased region" description="Basic and acidic residues" evidence="1">
    <location>
        <begin position="2083"/>
        <end position="2092"/>
    </location>
</feature>
<feature type="compositionally biased region" description="Polar residues" evidence="1">
    <location>
        <begin position="941"/>
        <end position="954"/>
    </location>
</feature>
<feature type="compositionally biased region" description="Basic and acidic residues" evidence="1">
    <location>
        <begin position="705"/>
        <end position="720"/>
    </location>
</feature>
<feature type="compositionally biased region" description="Polar residues" evidence="1">
    <location>
        <begin position="2070"/>
        <end position="2082"/>
    </location>
</feature>
<dbReference type="CDD" id="cd20403">
    <property type="entry name" value="Tudor_Agenet_FMRP-like_rpt2"/>
    <property type="match status" value="1"/>
</dbReference>